<name>A0A5E7IG57_PSEFL</name>
<dbReference type="Proteomes" id="UP000325565">
    <property type="component" value="Unassembled WGS sequence"/>
</dbReference>
<dbReference type="PROSITE" id="PS50977">
    <property type="entry name" value="HTH_TETR_2"/>
    <property type="match status" value="1"/>
</dbReference>
<dbReference type="InterPro" id="IPR001647">
    <property type="entry name" value="HTH_TetR"/>
</dbReference>
<dbReference type="SUPFAM" id="SSF46689">
    <property type="entry name" value="Homeodomain-like"/>
    <property type="match status" value="1"/>
</dbReference>
<evidence type="ECO:0000313" key="5">
    <source>
        <dbReference type="Proteomes" id="UP000325565"/>
    </source>
</evidence>
<dbReference type="PANTHER" id="PTHR47506:SF6">
    <property type="entry name" value="HTH-TYPE TRANSCRIPTIONAL REPRESSOR NEMR"/>
    <property type="match status" value="1"/>
</dbReference>
<reference evidence="4 5" key="1">
    <citation type="submission" date="2019-09" db="EMBL/GenBank/DDBJ databases">
        <authorList>
            <person name="Chandra G."/>
            <person name="Truman W A."/>
        </authorList>
    </citation>
    <scope>NUCLEOTIDE SEQUENCE [LARGE SCALE GENOMIC DNA]</scope>
    <source>
        <strain evidence="4">PS922</strain>
    </source>
</reference>
<evidence type="ECO:0000313" key="4">
    <source>
        <dbReference type="EMBL" id="VVP71322.1"/>
    </source>
</evidence>
<dbReference type="EMBL" id="CABVJB010000001">
    <property type="protein sequence ID" value="VVP71322.1"/>
    <property type="molecule type" value="Genomic_DNA"/>
</dbReference>
<dbReference type="InterPro" id="IPR036271">
    <property type="entry name" value="Tet_transcr_reg_TetR-rel_C_sf"/>
</dbReference>
<dbReference type="Gene3D" id="1.10.357.10">
    <property type="entry name" value="Tetracycline Repressor, domain 2"/>
    <property type="match status" value="1"/>
</dbReference>
<dbReference type="PANTHER" id="PTHR47506">
    <property type="entry name" value="TRANSCRIPTIONAL REGULATORY PROTEIN"/>
    <property type="match status" value="1"/>
</dbReference>
<dbReference type="AlphaFoldDB" id="A0A5E7IG57"/>
<evidence type="ECO:0000256" key="2">
    <source>
        <dbReference type="ARBA" id="ARBA00023125"/>
    </source>
</evidence>
<gene>
    <name evidence="4" type="ORF">PS922_00847</name>
</gene>
<dbReference type="InterPro" id="IPR009057">
    <property type="entry name" value="Homeodomain-like_sf"/>
</dbReference>
<keyword evidence="1" id="KW-0805">Transcription regulation</keyword>
<dbReference type="SUPFAM" id="SSF48498">
    <property type="entry name" value="Tetracyclin repressor-like, C-terminal domain"/>
    <property type="match status" value="1"/>
</dbReference>
<dbReference type="GO" id="GO:0003677">
    <property type="term" value="F:DNA binding"/>
    <property type="evidence" value="ECO:0007669"/>
    <property type="project" value="UniProtKB-UniRule"/>
</dbReference>
<dbReference type="RefSeq" id="WP_154862828.1">
    <property type="nucleotide sequence ID" value="NZ_CABVIO010000002.1"/>
</dbReference>
<evidence type="ECO:0000256" key="1">
    <source>
        <dbReference type="ARBA" id="ARBA00023015"/>
    </source>
</evidence>
<evidence type="ECO:0000256" key="3">
    <source>
        <dbReference type="ARBA" id="ARBA00023163"/>
    </source>
</evidence>
<accession>A0A5E7IG57</accession>
<keyword evidence="3" id="KW-0804">Transcription</keyword>
<dbReference type="Pfam" id="PF00440">
    <property type="entry name" value="TetR_N"/>
    <property type="match status" value="1"/>
</dbReference>
<organism evidence="4 5">
    <name type="scientific">Pseudomonas fluorescens</name>
    <dbReference type="NCBI Taxonomy" id="294"/>
    <lineage>
        <taxon>Bacteria</taxon>
        <taxon>Pseudomonadati</taxon>
        <taxon>Pseudomonadota</taxon>
        <taxon>Gammaproteobacteria</taxon>
        <taxon>Pseudomonadales</taxon>
        <taxon>Pseudomonadaceae</taxon>
        <taxon>Pseudomonas</taxon>
    </lineage>
</organism>
<sequence>MSVSTRAALLKVAENQMRSKGYSAFSYADLAATIGIRKASIHHHFPTKECLGQELIKDSFNRFDATIRSIEDTDEDPLLRLRAFSRLFVVSANEGLLPLCGALAAEMAALPLSLQVLTRVFFETQLDWLQRTISEAAIQKGWLLAKPAQSYAFMLLSALEGASLIDWTLGRSADPLAGFDCLLESLERSAAMSAREIKHTSGHQTNC</sequence>
<keyword evidence="2" id="KW-0238">DNA-binding</keyword>
<proteinExistence type="predicted"/>
<protein>
    <submittedName>
        <fullName evidence="4">Uncharacterized protein</fullName>
    </submittedName>
</protein>